<evidence type="ECO:0000313" key="2">
    <source>
        <dbReference type="Proteomes" id="UP000464480"/>
    </source>
</evidence>
<evidence type="ECO:0000313" key="1">
    <source>
        <dbReference type="EMBL" id="QHG68365.1"/>
    </source>
</evidence>
<name>A0A6I6Y9T0_PSEPU</name>
<organism evidence="1 2">
    <name type="scientific">Pseudomonas putida</name>
    <name type="common">Arthrobacter siderocapsulatus</name>
    <dbReference type="NCBI Taxonomy" id="303"/>
    <lineage>
        <taxon>Bacteria</taxon>
        <taxon>Pseudomonadati</taxon>
        <taxon>Pseudomonadota</taxon>
        <taxon>Gammaproteobacteria</taxon>
        <taxon>Pseudomonadales</taxon>
        <taxon>Pseudomonadaceae</taxon>
        <taxon>Pseudomonas</taxon>
    </lineage>
</organism>
<dbReference type="Proteomes" id="UP000464480">
    <property type="component" value="Chromosome"/>
</dbReference>
<dbReference type="InterPro" id="IPR009241">
    <property type="entry name" value="HigB-like"/>
</dbReference>
<dbReference type="RefSeq" id="WP_159412901.1">
    <property type="nucleotide sequence ID" value="NZ_CP026115.2"/>
</dbReference>
<sequence length="115" mass="13078">MRKFAFVSAAAEREYKDLPEDVQDEFGKDLRRIQYGQDPELDIKPLTTVGAGAIELIINGSPAFRCVYVAKYADMVVVLHSFVKTTNGTDRHAMQVADDRMKEFKQELRSMGYKV</sequence>
<protein>
    <submittedName>
        <fullName evidence="1">Type II toxin-antitoxin system RelE/ParE family toxin</fullName>
    </submittedName>
</protein>
<accession>A0A6I6Y9T0</accession>
<dbReference type="Pfam" id="PF05973">
    <property type="entry name" value="Gp49"/>
    <property type="match status" value="1"/>
</dbReference>
<proteinExistence type="predicted"/>
<reference evidence="1 2" key="1">
    <citation type="submission" date="2020-02" db="EMBL/GenBank/DDBJ databases">
        <title>Pseudomonas Putida W5 Complete Genome Assembly.</title>
        <authorList>
            <person name="Yuan Z.-C."/>
            <person name="Shaw G.A."/>
            <person name="Cusano A.D."/>
            <person name="Caddey B.J."/>
            <person name="Weselowski B.J."/>
        </authorList>
    </citation>
    <scope>NUCLEOTIDE SEQUENCE [LARGE SCALE GENOMIC DNA]</scope>
    <source>
        <strain evidence="1 2">W5</strain>
    </source>
</reference>
<dbReference type="EMBL" id="CP026115">
    <property type="protein sequence ID" value="QHG68365.1"/>
    <property type="molecule type" value="Genomic_DNA"/>
</dbReference>
<dbReference type="AlphaFoldDB" id="A0A6I6Y9T0"/>
<gene>
    <name evidence="1" type="ORF">C2H86_28155</name>
</gene>